<dbReference type="GO" id="GO:0005975">
    <property type="term" value="P:carbohydrate metabolic process"/>
    <property type="evidence" value="ECO:0007669"/>
    <property type="project" value="InterPro"/>
</dbReference>
<dbReference type="InterPro" id="IPR004101">
    <property type="entry name" value="Mur_ligase_C"/>
</dbReference>
<dbReference type="SUPFAM" id="SSF53244">
    <property type="entry name" value="MurD-like peptide ligases, peptide-binding domain"/>
    <property type="match status" value="1"/>
</dbReference>
<evidence type="ECO:0000256" key="3">
    <source>
        <dbReference type="ARBA" id="ARBA00022840"/>
    </source>
</evidence>
<dbReference type="Pfam" id="PF08245">
    <property type="entry name" value="Mur_ligase_M"/>
    <property type="match status" value="1"/>
</dbReference>
<dbReference type="Gene3D" id="1.50.10.10">
    <property type="match status" value="1"/>
</dbReference>
<dbReference type="InterPro" id="IPR013221">
    <property type="entry name" value="Mur_ligase_cen"/>
</dbReference>
<feature type="domain" description="Mur ligase C-terminal" evidence="4">
    <location>
        <begin position="844"/>
        <end position="956"/>
    </location>
</feature>
<dbReference type="InterPro" id="IPR051046">
    <property type="entry name" value="MurCDEF_CellWall_CoF430Synth"/>
</dbReference>
<organism evidence="6 7">
    <name type="scientific">Rhizobium rhizogenes</name>
    <name type="common">Agrobacterium rhizogenes</name>
    <dbReference type="NCBI Taxonomy" id="359"/>
    <lineage>
        <taxon>Bacteria</taxon>
        <taxon>Pseudomonadati</taxon>
        <taxon>Pseudomonadota</taxon>
        <taxon>Alphaproteobacteria</taxon>
        <taxon>Hyphomicrobiales</taxon>
        <taxon>Rhizobiaceae</taxon>
        <taxon>Rhizobium/Agrobacterium group</taxon>
        <taxon>Rhizobium</taxon>
    </lineage>
</organism>
<evidence type="ECO:0000256" key="2">
    <source>
        <dbReference type="ARBA" id="ARBA00022741"/>
    </source>
</evidence>
<name>A0AA94VBS5_RHIRH</name>
<sequence length="978" mass="108906">MASENIEGRWLRVDWVEIAEQTTWPQLRALLGKVKRNYFRFGIALDPAFRHAFTEQELNANAMLYGGNTITNAVLNEKNFNIYARARYEDLPALSFSQDKAIFLFSTKGVFCDEADRLHAIEGMGIEAGRRTIDRLDGGVVLSLIRDSSRYLARQVEADGFFVYGYHACFDRRIEAYNALRHASTTYAMIEAWEVTHDAQLKNAIERALVALEARLIKPTVLPDGTQAAFLVEADGEIKLGGNAVALLALTKYMAATGKTEWRGLADQLALGIRHMQNPQTGAFVHVLHFPGLAIKQKYRTIYYEGEAAFGLIRLYDLTGDGRWLETVERAFNHFIARDHWKHHDHWLGYCVNELTRHRPEERYFRFAIRNIADYLDFVENRITTFPTLLELMMAARQTLSRIAAEPKLHGLLSDIDLVHFERALEKRARHLLNGHFWPEMAMYYRKPDRIAGSFFIRHHAFRVRIDDVEHYLSGLVAYRSYLRERAAFRELVRQHAASDRLRVARLSKSKVIPGGRQWNAAHIAAATGGTWVRQPPHGWTAKGLCTYAPAMQPADMVVLRGNEDATGVPVNALINRAKPAGFMTTEPDLASGQQGPVLKVADNMQAVLAMGDYARSRMTGSVLAVTGSAGKTTVVAMLAHALSAWGNVAKSNHNANLPAGVAWNLASIPWETPHVVLELAIGKMAISARMARPKVAIFTNVLPAHLGEKSTVTDIARTKSAIFLGMEPGDTAVLNRDMLEWDTVHDAASRRKLEIVTYGTSEECMCQLLRYDAASRHAHARIRNREVSFLIGAAGSHMALNGLAVLAAISVLGHPLEPAIAQLESFAALPGRGEEIHLLLDGRRLTVIDDAYNANPGSMRAALARLGDHIGGRRIAVLGEMAELGPGRAAYHTELAAFIQDRSIDEVYVTGDLYSDFWKALSPSSRGLYAESRQALKEILRERLVDGDTVLFKGSHSTGMHELVEWLKNNADRSTLT</sequence>
<dbReference type="GO" id="GO:0016881">
    <property type="term" value="F:acid-amino acid ligase activity"/>
    <property type="evidence" value="ECO:0007669"/>
    <property type="project" value="InterPro"/>
</dbReference>
<dbReference type="SUPFAM" id="SSF53623">
    <property type="entry name" value="MurD-like peptide ligases, catalytic domain"/>
    <property type="match status" value="1"/>
</dbReference>
<dbReference type="AlphaFoldDB" id="A0AA94VBS5"/>
<dbReference type="GO" id="GO:0005524">
    <property type="term" value="F:ATP binding"/>
    <property type="evidence" value="ECO:0007669"/>
    <property type="project" value="UniProtKB-KW"/>
</dbReference>
<dbReference type="Gene3D" id="3.40.1190.10">
    <property type="entry name" value="Mur-like, catalytic domain"/>
    <property type="match status" value="1"/>
</dbReference>
<feature type="domain" description="Mur ligase central" evidence="5">
    <location>
        <begin position="626"/>
        <end position="809"/>
    </location>
</feature>
<keyword evidence="1 6" id="KW-0436">Ligase</keyword>
<dbReference type="PANTHER" id="PTHR43024">
    <property type="entry name" value="UDP-N-ACETYLMURAMOYL-TRIPEPTIDE--D-ALANYL-D-ALANINE LIGASE"/>
    <property type="match status" value="1"/>
</dbReference>
<dbReference type="InterPro" id="IPR008928">
    <property type="entry name" value="6-hairpin_glycosidase_sf"/>
</dbReference>
<keyword evidence="3" id="KW-0067">ATP-binding</keyword>
<dbReference type="RefSeq" id="WP_041694768.1">
    <property type="nucleotide sequence ID" value="NZ_SGOB01000003.1"/>
</dbReference>
<accession>A0AA94VBS5</accession>
<keyword evidence="2" id="KW-0547">Nucleotide-binding</keyword>
<protein>
    <submittedName>
        <fullName evidence="6">Glutamate ligase</fullName>
    </submittedName>
</protein>
<dbReference type="Gene3D" id="3.90.190.20">
    <property type="entry name" value="Mur ligase, C-terminal domain"/>
    <property type="match status" value="1"/>
</dbReference>
<proteinExistence type="predicted"/>
<evidence type="ECO:0000313" key="6">
    <source>
        <dbReference type="EMBL" id="TRA88031.1"/>
    </source>
</evidence>
<reference evidence="6 7" key="1">
    <citation type="journal article" date="2019" name="Appl. Microbiol. Biotechnol.">
        <title>Differential efficiency of wild type rhizogenic strains for rol gene transformation of plants.</title>
        <authorList>
            <person name="Desmet S."/>
            <person name="De Keyser E."/>
            <person name="Van Vaerenbergh J."/>
            <person name="Baeyen S."/>
            <person name="Van Huylenbroeck J."/>
            <person name="Geelen D."/>
            <person name="Dhooghe E."/>
        </authorList>
    </citation>
    <scope>NUCLEOTIDE SEQUENCE [LARGE SCALE GENOMIC DNA]</scope>
    <source>
        <strain evidence="6 7">B 4.1</strain>
    </source>
</reference>
<dbReference type="Proteomes" id="UP000320858">
    <property type="component" value="Unassembled WGS sequence"/>
</dbReference>
<dbReference type="InterPro" id="IPR036615">
    <property type="entry name" value="Mur_ligase_C_dom_sf"/>
</dbReference>
<dbReference type="EMBL" id="SGOB01000003">
    <property type="protein sequence ID" value="TRA88031.1"/>
    <property type="molecule type" value="Genomic_DNA"/>
</dbReference>
<dbReference type="PANTHER" id="PTHR43024:SF1">
    <property type="entry name" value="UDP-N-ACETYLMURAMOYL-TRIPEPTIDE--D-ALANYL-D-ALANINE LIGASE"/>
    <property type="match status" value="1"/>
</dbReference>
<dbReference type="SUPFAM" id="SSF48208">
    <property type="entry name" value="Six-hairpin glycosidases"/>
    <property type="match status" value="1"/>
</dbReference>
<evidence type="ECO:0000259" key="4">
    <source>
        <dbReference type="Pfam" id="PF02875"/>
    </source>
</evidence>
<gene>
    <name evidence="6" type="ORF">EXN24_15865</name>
</gene>
<evidence type="ECO:0000259" key="5">
    <source>
        <dbReference type="Pfam" id="PF08245"/>
    </source>
</evidence>
<dbReference type="Pfam" id="PF02875">
    <property type="entry name" value="Mur_ligase_C"/>
    <property type="match status" value="1"/>
</dbReference>
<dbReference type="InterPro" id="IPR036565">
    <property type="entry name" value="Mur-like_cat_sf"/>
</dbReference>
<evidence type="ECO:0000256" key="1">
    <source>
        <dbReference type="ARBA" id="ARBA00022598"/>
    </source>
</evidence>
<dbReference type="InterPro" id="IPR012341">
    <property type="entry name" value="6hp_glycosidase-like_sf"/>
</dbReference>
<evidence type="ECO:0000313" key="7">
    <source>
        <dbReference type="Proteomes" id="UP000320858"/>
    </source>
</evidence>
<comment type="caution">
    <text evidence="6">The sequence shown here is derived from an EMBL/GenBank/DDBJ whole genome shotgun (WGS) entry which is preliminary data.</text>
</comment>